<proteinExistence type="predicted"/>
<evidence type="ECO:0000259" key="1">
    <source>
        <dbReference type="Pfam" id="PF12680"/>
    </source>
</evidence>
<sequence>MSGESTRATIDAYLTRLSERDLDGAVGLCSDDVVWDVPFSGAVPWSGQHTGHAGVREFFRQIHEHLVPEEFTIAHIVVDGTEGVILGHLRDTVKATGAPLATHFAAHVTVTDGKISHYRLFEDSHGLARALAPAGKA</sequence>
<dbReference type="Proteomes" id="UP000477722">
    <property type="component" value="Unassembled WGS sequence"/>
</dbReference>
<dbReference type="InterPro" id="IPR037401">
    <property type="entry name" value="SnoaL-like"/>
</dbReference>
<evidence type="ECO:0000313" key="2">
    <source>
        <dbReference type="EMBL" id="NGO69557.1"/>
    </source>
</evidence>
<feature type="domain" description="SnoaL-like" evidence="1">
    <location>
        <begin position="11"/>
        <end position="117"/>
    </location>
</feature>
<gene>
    <name evidence="2" type="ORF">G5C65_14575</name>
</gene>
<comment type="caution">
    <text evidence="2">The sequence shown here is derived from an EMBL/GenBank/DDBJ whole genome shotgun (WGS) entry which is preliminary data.</text>
</comment>
<organism evidence="2 3">
    <name type="scientific">Streptomyces boncukensis</name>
    <dbReference type="NCBI Taxonomy" id="2711219"/>
    <lineage>
        <taxon>Bacteria</taxon>
        <taxon>Bacillati</taxon>
        <taxon>Actinomycetota</taxon>
        <taxon>Actinomycetes</taxon>
        <taxon>Kitasatosporales</taxon>
        <taxon>Streptomycetaceae</taxon>
        <taxon>Streptomyces</taxon>
    </lineage>
</organism>
<evidence type="ECO:0000313" key="3">
    <source>
        <dbReference type="Proteomes" id="UP000477722"/>
    </source>
</evidence>
<name>A0A6G4WY69_9ACTN</name>
<keyword evidence="3" id="KW-1185">Reference proteome</keyword>
<dbReference type="PANTHER" id="PTHR41252">
    <property type="entry name" value="BLR2505 PROTEIN"/>
    <property type="match status" value="1"/>
</dbReference>
<dbReference type="Pfam" id="PF12680">
    <property type="entry name" value="SnoaL_2"/>
    <property type="match status" value="1"/>
</dbReference>
<dbReference type="PANTHER" id="PTHR41252:SF1">
    <property type="entry name" value="BLR2505 PROTEIN"/>
    <property type="match status" value="1"/>
</dbReference>
<dbReference type="AlphaFoldDB" id="A0A6G4WY69"/>
<dbReference type="Gene3D" id="3.10.450.50">
    <property type="match status" value="1"/>
</dbReference>
<dbReference type="EMBL" id="JAAKZZ010000125">
    <property type="protein sequence ID" value="NGO69557.1"/>
    <property type="molecule type" value="Genomic_DNA"/>
</dbReference>
<dbReference type="RefSeq" id="WP_165299242.1">
    <property type="nucleotide sequence ID" value="NZ_JAAKZZ010000125.1"/>
</dbReference>
<dbReference type="InterPro" id="IPR032710">
    <property type="entry name" value="NTF2-like_dom_sf"/>
</dbReference>
<accession>A0A6G4WY69</accession>
<reference evidence="2 3" key="1">
    <citation type="submission" date="2020-02" db="EMBL/GenBank/DDBJ databases">
        <title>Whole-genome analyses of novel actinobacteria.</title>
        <authorList>
            <person name="Sahin N."/>
            <person name="Tatar D."/>
        </authorList>
    </citation>
    <scope>NUCLEOTIDE SEQUENCE [LARGE SCALE GENOMIC DNA]</scope>
    <source>
        <strain evidence="2 3">SB3404</strain>
    </source>
</reference>
<dbReference type="SUPFAM" id="SSF54427">
    <property type="entry name" value="NTF2-like"/>
    <property type="match status" value="1"/>
</dbReference>
<protein>
    <submittedName>
        <fullName evidence="2">Nuclear transport factor 2 family protein</fullName>
    </submittedName>
</protein>